<feature type="modified residue" description="4-aspartylphosphate" evidence="3">
    <location>
        <position position="57"/>
    </location>
</feature>
<organism evidence="6 7">
    <name type="scientific">Clostridium fungisolvens</name>
    <dbReference type="NCBI Taxonomy" id="1604897"/>
    <lineage>
        <taxon>Bacteria</taxon>
        <taxon>Bacillati</taxon>
        <taxon>Bacillota</taxon>
        <taxon>Clostridia</taxon>
        <taxon>Eubacteriales</taxon>
        <taxon>Clostridiaceae</taxon>
        <taxon>Clostridium</taxon>
    </lineage>
</organism>
<dbReference type="PANTHER" id="PTHR37299:SF1">
    <property type="entry name" value="STAGE 0 SPORULATION PROTEIN A HOMOLOG"/>
    <property type="match status" value="1"/>
</dbReference>
<dbReference type="Gene3D" id="2.40.50.1020">
    <property type="entry name" value="LytTr DNA-binding domain"/>
    <property type="match status" value="1"/>
</dbReference>
<dbReference type="SMART" id="SM00448">
    <property type="entry name" value="REC"/>
    <property type="match status" value="1"/>
</dbReference>
<dbReference type="PROSITE" id="PS50930">
    <property type="entry name" value="HTH_LYTTR"/>
    <property type="match status" value="1"/>
</dbReference>
<sequence>MLHIAVVEDDKTYVETLKEYLKQYEKERKERIRITTFSDGEDIATNYKADYDIILLDIEMKFMDGMTTAEEIRKVDNEVVIIFITNMPQYVMKGYEVEALDYVLKPINYFALSQRIDRALSRMKRRSKKYITIALKGGLKKLDISKIHYVEVQNHDLIFHTTEGSYTTKGSMKDLENSINNDIFFRCNKCFLINLEYVESFQNSDVVVGADTLQVSRSRKKELLDMLNNYMNEVSK</sequence>
<dbReference type="GO" id="GO:0000156">
    <property type="term" value="F:phosphorelay response regulator activity"/>
    <property type="evidence" value="ECO:0007669"/>
    <property type="project" value="InterPro"/>
</dbReference>
<evidence type="ECO:0000259" key="5">
    <source>
        <dbReference type="PROSITE" id="PS50930"/>
    </source>
</evidence>
<dbReference type="InterPro" id="IPR007492">
    <property type="entry name" value="LytTR_DNA-bd_dom"/>
</dbReference>
<keyword evidence="7" id="KW-1185">Reference proteome</keyword>
<evidence type="ECO:0000313" key="6">
    <source>
        <dbReference type="EMBL" id="GFP77549.1"/>
    </source>
</evidence>
<proteinExistence type="predicted"/>
<feature type="domain" description="Response regulatory" evidence="4">
    <location>
        <begin position="3"/>
        <end position="120"/>
    </location>
</feature>
<dbReference type="SMART" id="SM00850">
    <property type="entry name" value="LytTR"/>
    <property type="match status" value="1"/>
</dbReference>
<evidence type="ECO:0000256" key="3">
    <source>
        <dbReference type="PROSITE-ProRule" id="PRU00169"/>
    </source>
</evidence>
<dbReference type="Gene3D" id="3.40.50.2300">
    <property type="match status" value="1"/>
</dbReference>
<protein>
    <recommendedName>
        <fullName evidence="1">Stage 0 sporulation protein A homolog</fullName>
    </recommendedName>
</protein>
<gene>
    <name evidence="6" type="ORF">bsdtw1_03706</name>
</gene>
<reference evidence="6 7" key="1">
    <citation type="submission" date="2020-07" db="EMBL/GenBank/DDBJ databases">
        <title>A new beta-1,3-glucan-decomposing anaerobic bacterium isolated from anoxic soil subjected to biological soil disinfestation.</title>
        <authorList>
            <person name="Ueki A."/>
            <person name="Tonouchi A."/>
        </authorList>
    </citation>
    <scope>NUCLEOTIDE SEQUENCE [LARGE SCALE GENOMIC DNA]</scope>
    <source>
        <strain evidence="6 7">TW1</strain>
    </source>
</reference>
<name>A0A6V8SJZ2_9CLOT</name>
<evidence type="ECO:0000256" key="2">
    <source>
        <dbReference type="ARBA" id="ARBA00024867"/>
    </source>
</evidence>
<accession>A0A6V8SJZ2</accession>
<feature type="domain" description="HTH LytTR-type" evidence="5">
    <location>
        <begin position="131"/>
        <end position="229"/>
    </location>
</feature>
<dbReference type="GO" id="GO:0003677">
    <property type="term" value="F:DNA binding"/>
    <property type="evidence" value="ECO:0007669"/>
    <property type="project" value="InterPro"/>
</dbReference>
<dbReference type="Pfam" id="PF04397">
    <property type="entry name" value="LytTR"/>
    <property type="match status" value="1"/>
</dbReference>
<dbReference type="PANTHER" id="PTHR37299">
    <property type="entry name" value="TRANSCRIPTIONAL REGULATOR-RELATED"/>
    <property type="match status" value="1"/>
</dbReference>
<dbReference type="RefSeq" id="WP_183278917.1">
    <property type="nucleotide sequence ID" value="NZ_BLZR01000001.1"/>
</dbReference>
<dbReference type="Proteomes" id="UP000580568">
    <property type="component" value="Unassembled WGS sequence"/>
</dbReference>
<comment type="function">
    <text evidence="2">May play the central regulatory role in sporulation. It may be an element of the effector pathway responsible for the activation of sporulation genes in response to nutritional stress. Spo0A may act in concert with spo0H (a sigma factor) to control the expression of some genes that are critical to the sporulation process.</text>
</comment>
<keyword evidence="3" id="KW-0597">Phosphoprotein</keyword>
<evidence type="ECO:0000256" key="1">
    <source>
        <dbReference type="ARBA" id="ARBA00018672"/>
    </source>
</evidence>
<dbReference type="InterPro" id="IPR046947">
    <property type="entry name" value="LytR-like"/>
</dbReference>
<dbReference type="PROSITE" id="PS50110">
    <property type="entry name" value="RESPONSE_REGULATORY"/>
    <property type="match status" value="1"/>
</dbReference>
<evidence type="ECO:0000259" key="4">
    <source>
        <dbReference type="PROSITE" id="PS50110"/>
    </source>
</evidence>
<evidence type="ECO:0000313" key="7">
    <source>
        <dbReference type="Proteomes" id="UP000580568"/>
    </source>
</evidence>
<dbReference type="AlphaFoldDB" id="A0A6V8SJZ2"/>
<dbReference type="SUPFAM" id="SSF52172">
    <property type="entry name" value="CheY-like"/>
    <property type="match status" value="1"/>
</dbReference>
<dbReference type="EMBL" id="BLZR01000001">
    <property type="protein sequence ID" value="GFP77549.1"/>
    <property type="molecule type" value="Genomic_DNA"/>
</dbReference>
<comment type="caution">
    <text evidence="6">The sequence shown here is derived from an EMBL/GenBank/DDBJ whole genome shotgun (WGS) entry which is preliminary data.</text>
</comment>
<dbReference type="InterPro" id="IPR001789">
    <property type="entry name" value="Sig_transdc_resp-reg_receiver"/>
</dbReference>
<dbReference type="Pfam" id="PF00072">
    <property type="entry name" value="Response_reg"/>
    <property type="match status" value="1"/>
</dbReference>
<dbReference type="InterPro" id="IPR011006">
    <property type="entry name" value="CheY-like_superfamily"/>
</dbReference>